<evidence type="ECO:0000313" key="2">
    <source>
        <dbReference type="Proteomes" id="UP001066276"/>
    </source>
</evidence>
<proteinExistence type="predicted"/>
<comment type="caution">
    <text evidence="1">The sequence shown here is derived from an EMBL/GenBank/DDBJ whole genome shotgun (WGS) entry which is preliminary data.</text>
</comment>
<organism evidence="1 2">
    <name type="scientific">Pleurodeles waltl</name>
    <name type="common">Iberian ribbed newt</name>
    <dbReference type="NCBI Taxonomy" id="8319"/>
    <lineage>
        <taxon>Eukaryota</taxon>
        <taxon>Metazoa</taxon>
        <taxon>Chordata</taxon>
        <taxon>Craniata</taxon>
        <taxon>Vertebrata</taxon>
        <taxon>Euteleostomi</taxon>
        <taxon>Amphibia</taxon>
        <taxon>Batrachia</taxon>
        <taxon>Caudata</taxon>
        <taxon>Salamandroidea</taxon>
        <taxon>Salamandridae</taxon>
        <taxon>Pleurodelinae</taxon>
        <taxon>Pleurodeles</taxon>
    </lineage>
</organism>
<dbReference type="AlphaFoldDB" id="A0AAV7NLM1"/>
<protein>
    <submittedName>
        <fullName evidence="1">Uncharacterized protein</fullName>
    </submittedName>
</protein>
<gene>
    <name evidence="1" type="ORF">NDU88_003786</name>
</gene>
<keyword evidence="2" id="KW-1185">Reference proteome</keyword>
<accession>A0AAV7NLM1</accession>
<evidence type="ECO:0000313" key="1">
    <source>
        <dbReference type="EMBL" id="KAJ1115564.1"/>
    </source>
</evidence>
<reference evidence="1" key="1">
    <citation type="journal article" date="2022" name="bioRxiv">
        <title>Sequencing and chromosome-scale assembly of the giantPleurodeles waltlgenome.</title>
        <authorList>
            <person name="Brown T."/>
            <person name="Elewa A."/>
            <person name="Iarovenko S."/>
            <person name="Subramanian E."/>
            <person name="Araus A.J."/>
            <person name="Petzold A."/>
            <person name="Susuki M."/>
            <person name="Suzuki K.-i.T."/>
            <person name="Hayashi T."/>
            <person name="Toyoda A."/>
            <person name="Oliveira C."/>
            <person name="Osipova E."/>
            <person name="Leigh N.D."/>
            <person name="Simon A."/>
            <person name="Yun M.H."/>
        </authorList>
    </citation>
    <scope>NUCLEOTIDE SEQUENCE</scope>
    <source>
        <strain evidence="1">20211129_DDA</strain>
        <tissue evidence="1">Liver</tissue>
    </source>
</reference>
<dbReference type="EMBL" id="JANPWB010000012">
    <property type="protein sequence ID" value="KAJ1115564.1"/>
    <property type="molecule type" value="Genomic_DNA"/>
</dbReference>
<sequence length="245" mass="28969">MRRVRWPKIAVDAGARRAIRTLVSSSVELLNNCGSQDEINSELIRTHSDLFQELKKLFIKFIPKQPRTKKYSSTTWFDKECSKTKRVLFEAIKNKNHSQIRSCRKLYNEAKRKAKQKWDEERWLMLSEACDKRNMQQFWYLIKWDGVLYLLFPRDYQVKSLFFYHFTRNRAEQIVRHSDDPVPACVQLHTRNLEYLLPVTGFFYSALRVFTILTGARSGHRNLALTGQVKEFGTRLGLESDVPFP</sequence>
<name>A0AAV7NLM1_PLEWA</name>
<dbReference type="Proteomes" id="UP001066276">
    <property type="component" value="Chromosome 8"/>
</dbReference>